<dbReference type="EMBL" id="CAJOBI010213623">
    <property type="protein sequence ID" value="CAF5024238.1"/>
    <property type="molecule type" value="Genomic_DNA"/>
</dbReference>
<gene>
    <name evidence="1" type="ORF">SMN809_LOCUS57790</name>
</gene>
<dbReference type="Proteomes" id="UP000676336">
    <property type="component" value="Unassembled WGS sequence"/>
</dbReference>
<dbReference type="InterPro" id="IPR016024">
    <property type="entry name" value="ARM-type_fold"/>
</dbReference>
<proteinExistence type="predicted"/>
<evidence type="ECO:0000313" key="1">
    <source>
        <dbReference type="EMBL" id="CAF5024238.1"/>
    </source>
</evidence>
<protein>
    <submittedName>
        <fullName evidence="1">Uncharacterized protein</fullName>
    </submittedName>
</protein>
<dbReference type="AlphaFoldDB" id="A0A8S3DL85"/>
<reference evidence="1" key="1">
    <citation type="submission" date="2021-02" db="EMBL/GenBank/DDBJ databases">
        <authorList>
            <person name="Nowell W R."/>
        </authorList>
    </citation>
    <scope>NUCLEOTIDE SEQUENCE</scope>
</reference>
<accession>A0A8S3DL85</accession>
<sequence length="47" mass="5734">MNQLRPDDRTLEDLFQKTIATMDLPPDKMKMLRDFPAEKKWDIIRDR</sequence>
<evidence type="ECO:0000313" key="2">
    <source>
        <dbReference type="Proteomes" id="UP000676336"/>
    </source>
</evidence>
<organism evidence="1 2">
    <name type="scientific">Rotaria magnacalcarata</name>
    <dbReference type="NCBI Taxonomy" id="392030"/>
    <lineage>
        <taxon>Eukaryota</taxon>
        <taxon>Metazoa</taxon>
        <taxon>Spiralia</taxon>
        <taxon>Gnathifera</taxon>
        <taxon>Rotifera</taxon>
        <taxon>Eurotatoria</taxon>
        <taxon>Bdelloidea</taxon>
        <taxon>Philodinida</taxon>
        <taxon>Philodinidae</taxon>
        <taxon>Rotaria</taxon>
    </lineage>
</organism>
<name>A0A8S3DL85_9BILA</name>
<feature type="non-terminal residue" evidence="1">
    <location>
        <position position="47"/>
    </location>
</feature>
<dbReference type="SUPFAM" id="SSF48371">
    <property type="entry name" value="ARM repeat"/>
    <property type="match status" value="1"/>
</dbReference>
<comment type="caution">
    <text evidence="1">The sequence shown here is derived from an EMBL/GenBank/DDBJ whole genome shotgun (WGS) entry which is preliminary data.</text>
</comment>